<dbReference type="EMBL" id="MIKE01000029">
    <property type="protein sequence ID" value="OHT43128.1"/>
    <property type="molecule type" value="Genomic_DNA"/>
</dbReference>
<dbReference type="NCBIfam" id="NF003417">
    <property type="entry name" value="PRK04813.1"/>
    <property type="match status" value="2"/>
</dbReference>
<dbReference type="PROSITE" id="PS00012">
    <property type="entry name" value="PHOSPHOPANTETHEINE"/>
    <property type="match status" value="1"/>
</dbReference>
<dbReference type="GO" id="GO:0043041">
    <property type="term" value="P:amino acid activation for nonribosomal peptide biosynthetic process"/>
    <property type="evidence" value="ECO:0007669"/>
    <property type="project" value="TreeGrafter"/>
</dbReference>
<comment type="similarity">
    <text evidence="2">Belongs to the ATP-dependent AMP-binding enzyme family.</text>
</comment>
<dbReference type="GO" id="GO:0005829">
    <property type="term" value="C:cytosol"/>
    <property type="evidence" value="ECO:0007669"/>
    <property type="project" value="TreeGrafter"/>
</dbReference>
<feature type="domain" description="Carrier" evidence="5">
    <location>
        <begin position="1030"/>
        <end position="1105"/>
    </location>
</feature>
<feature type="domain" description="Carrier" evidence="5">
    <location>
        <begin position="2078"/>
        <end position="2153"/>
    </location>
</feature>
<evidence type="ECO:0000259" key="5">
    <source>
        <dbReference type="PROSITE" id="PS50075"/>
    </source>
</evidence>
<dbReference type="Pfam" id="PF00501">
    <property type="entry name" value="AMP-binding"/>
    <property type="match status" value="2"/>
</dbReference>
<dbReference type="EMBL" id="MUHG01000004">
    <property type="protein sequence ID" value="OXB21432.1"/>
    <property type="molecule type" value="Genomic_DNA"/>
</dbReference>
<accession>A0A1S1IZW7</accession>
<dbReference type="InterPro" id="IPR023213">
    <property type="entry name" value="CAT-like_dom_sf"/>
</dbReference>
<dbReference type="OrthoDB" id="9778690at2"/>
<dbReference type="PROSITE" id="PS50075">
    <property type="entry name" value="CARRIER"/>
    <property type="match status" value="2"/>
</dbReference>
<dbReference type="InterPro" id="IPR010071">
    <property type="entry name" value="AA_adenyl_dom"/>
</dbReference>
<dbReference type="SUPFAM" id="SSF56801">
    <property type="entry name" value="Acetyl-CoA synthetase-like"/>
    <property type="match status" value="2"/>
</dbReference>
<evidence type="ECO:0000256" key="1">
    <source>
        <dbReference type="ARBA" id="ARBA00001957"/>
    </source>
</evidence>
<keyword evidence="3" id="KW-0596">Phosphopantetheine</keyword>
<dbReference type="InterPro" id="IPR000873">
    <property type="entry name" value="AMP-dep_synth/lig_dom"/>
</dbReference>
<dbReference type="CDD" id="cd19531">
    <property type="entry name" value="LCL_NRPS-like"/>
    <property type="match status" value="2"/>
</dbReference>
<keyword evidence="9" id="KW-1185">Reference proteome</keyword>
<dbReference type="InterPro" id="IPR036736">
    <property type="entry name" value="ACP-like_sf"/>
</dbReference>
<dbReference type="PANTHER" id="PTHR45527">
    <property type="entry name" value="NONRIBOSOMAL PEPTIDE SYNTHETASE"/>
    <property type="match status" value="1"/>
</dbReference>
<dbReference type="CDD" id="cd05930">
    <property type="entry name" value="A_NRPS"/>
    <property type="match status" value="2"/>
</dbReference>
<dbReference type="RefSeq" id="WP_070908827.1">
    <property type="nucleotide sequence ID" value="NZ_MIKE01000029.1"/>
</dbReference>
<dbReference type="Gene3D" id="3.40.50.980">
    <property type="match status" value="4"/>
</dbReference>
<gene>
    <name evidence="7" type="ORF">B0A71_04230</name>
    <name evidence="6" type="ORF">BHE19_19340</name>
</gene>
<evidence type="ECO:0000313" key="9">
    <source>
        <dbReference type="Proteomes" id="UP000198319"/>
    </source>
</evidence>
<evidence type="ECO:0000256" key="2">
    <source>
        <dbReference type="ARBA" id="ARBA00006432"/>
    </source>
</evidence>
<dbReference type="Pfam" id="PF00668">
    <property type="entry name" value="Condensation"/>
    <property type="match status" value="2"/>
</dbReference>
<dbReference type="GO" id="GO:0031177">
    <property type="term" value="F:phosphopantetheine binding"/>
    <property type="evidence" value="ECO:0007669"/>
    <property type="project" value="TreeGrafter"/>
</dbReference>
<reference evidence="7 9" key="3">
    <citation type="submission" date="2016-11" db="EMBL/GenBank/DDBJ databases">
        <title>Whole genomes of Flavobacteriaceae.</title>
        <authorList>
            <person name="Stine C."/>
            <person name="Li C."/>
            <person name="Tadesse D."/>
        </authorList>
    </citation>
    <scope>NUCLEOTIDE SEQUENCE [LARGE SCALE GENOMIC DNA]</scope>
    <source>
        <strain evidence="7 9">ATCC BAA-2541</strain>
    </source>
</reference>
<dbReference type="Pfam" id="PF13193">
    <property type="entry name" value="AMP-binding_C"/>
    <property type="match status" value="2"/>
</dbReference>
<dbReference type="PANTHER" id="PTHR45527:SF1">
    <property type="entry name" value="FATTY ACID SYNTHASE"/>
    <property type="match status" value="1"/>
</dbReference>
<evidence type="ECO:0000313" key="8">
    <source>
        <dbReference type="Proteomes" id="UP000180252"/>
    </source>
</evidence>
<proteinExistence type="inferred from homology"/>
<dbReference type="STRING" id="1278819.BHE19_19340"/>
<dbReference type="GO" id="GO:0044550">
    <property type="term" value="P:secondary metabolite biosynthetic process"/>
    <property type="evidence" value="ECO:0007669"/>
    <property type="project" value="UniProtKB-ARBA"/>
</dbReference>
<comment type="cofactor">
    <cofactor evidence="1">
        <name>pantetheine 4'-phosphate</name>
        <dbReference type="ChEBI" id="CHEBI:47942"/>
    </cofactor>
</comment>
<dbReference type="Proteomes" id="UP000180252">
    <property type="component" value="Unassembled WGS sequence"/>
</dbReference>
<organism evidence="6 8">
    <name type="scientific">Flavobacterium tructae</name>
    <dbReference type="NCBI Taxonomy" id="1114873"/>
    <lineage>
        <taxon>Bacteria</taxon>
        <taxon>Pseudomonadati</taxon>
        <taxon>Bacteroidota</taxon>
        <taxon>Flavobacteriia</taxon>
        <taxon>Flavobacteriales</taxon>
        <taxon>Flavobacteriaceae</taxon>
        <taxon>Flavobacterium</taxon>
    </lineage>
</organism>
<dbReference type="InterPro" id="IPR020845">
    <property type="entry name" value="AMP-binding_CS"/>
</dbReference>
<dbReference type="Gene3D" id="3.30.559.30">
    <property type="entry name" value="Nonribosomal peptide synthetase, condensation domain"/>
    <property type="match status" value="2"/>
</dbReference>
<dbReference type="Gene3D" id="1.10.10.1830">
    <property type="entry name" value="Non-ribosomal peptide synthase, adenylation domain"/>
    <property type="match status" value="1"/>
</dbReference>
<dbReference type="NCBIfam" id="TIGR01733">
    <property type="entry name" value="AA-adenyl-dom"/>
    <property type="match status" value="2"/>
</dbReference>
<dbReference type="SUPFAM" id="SSF47336">
    <property type="entry name" value="ACP-like"/>
    <property type="match status" value="2"/>
</dbReference>
<sequence length="2170" mass="247007">MKDLIDKLQGEGILLELIDNKLKVFAEKSTIAPGLIEEIKKNREELTLFLLNSQKLQASKPVWPEILKTADLEYYPLSSSQYRMWVLSQMEESSKAYNVPALYTFEGNLNVKTLEHAFQLIIERHEILRTRFVNKENTVVQKIIPAAAIQFKVEEINLRNQTTSAEELINKEMSYSFDLEKELLLKSIIYQTEDQKWIFFFMIHHIISDGWSMGILINELLENYTALEKGENVAKEPLTIQYKEYAVWQQKLWSDDYFAAHKEYWLSQISGEIPKIQLPFSKTRPVLKTYNGDTVYRTISKEISTKFRRVCLDNESTLFMGLLATLKIVLYKYTNQTDLIVGSPIAGRELQVLHNQLGLYLNTIALRGVMNPKDNFESFLKNIKESTLKAYNYQSYPFDKLIEEAQLETDLSRNPLFDIFLILQNNESTNVKNIGDQLTVQALETENKTSKFDLLFNFVEVDENLELSIVYNTDLYDTFFIEQITIHFEHLLNLVSDTPSETIENLSLVTESEKKKLVLDFNATQFSDQVCAPLNVLFEEQVEKFANHTALRFKEKEFTFQELNEKVNQLAHYLREEKNIKQGDFVVVKLPRSEQMIVALMAIIKAGGAYIPVEPQYPQERINFIIADSQCKFLIDGETLENISEQLASLPKSNPENHNKVTDLAYVLYTSGSTGNPKGCMITHEGVTNRIDWMWNEYHYSSKDVILQKTTFTFDVSVWEIFMPLCWGTKMVLCEQEDISEPHRILNLIQNNGVTSLHFVPSMLNTFITSVTNTEQLGNKLSSLRAVITSGEALTPLTVKEWYNKVSAAPIYNLYGPTEASIDVTFFNTNVDNEIVPIGKPIWNTQLYILSESDAVQPIGVAGEICIAGKGLALGYLNNPELTHQKFVPNPFQPGAKMYRTGDLGMWLPDGNVAYLGRKDFQVKIRGFRIELEEIEAVLNQHPQIQTAVVLDHTNENSGDKYLTGYIVANGELVKEELNLWLGTKLPVYMIPSNFVVVNEIPLTNSGKADRNKLRQSNGLSLKTAIAYVPAQNELEQKLVVIWEGILNQTKIGILEDFFTLGGHSLSATHLANSINREFNVKINLRDIFENRNIQSLAKKIAGTTTTVYQEIKKVPESSSYLLSSGQRRLWLLSHLDDASIALNMYKTFTFTGVLDISVFAAAFLAILKRHESLRTVFRLDENGIVKQYIKAFNENLLNLTTEDFRPNQYSQEVIDAKINQEIDKPFNLEEDSLLRLKLYQIKDDQWMFSFVMHHIISDGLSMNILTKEFVSNYQNLSQGKTITASELKIQYKDYAQWQTEQFQSEEYKNQLQHWLKKFEGEVPVLDFPTDKSRAAINVYDGDSVDFTIEKETFSKFKNFCESHSITVFTGLLSLVKTLLYKYTHQQDITIGTPIGGRIHTDLEDQIGLYINTVPLRTVFNENHDFISLLHQVEQSVIDAQENQMVAFDELVLNLDLQLSRNRHPLFDVWFVLRDNSIEADKQALEIDHLQIAEYDDVTLKKCLFDLVFNFIESEGQLEGKIEYKSGLYVRETIVRLISNLKVLLHQVVANSDQSLSGLSFLNAEEENLLLHVFNDTTRDYSAQPDTLIGLFQKQVLETPEQTALVFEDKKITYQELDEVSNKLGNYLKKKYGIKANEFVGVKLDRSEWNVISLLGILKSGGVYVPIDIAYPEERIDYIIENSDCKQVIDSDEIYDFRSMEKLYSSVMEQSNSSADDLAYLIYTSGSTGLPKGVSIKQGAISNTILSQMEIFGNENKEKALQLASFSFDASISEIFTVLASGGELHIITDEVKKDTEELENYIEEHAIHFATISPSYLKLLQLDKIKSLKKLVTAGEAAPTEEVKKYLTYGGTCFNAYGPTETSICATIYKVNENQLQELSNVPIGFPIANTKIYILGTNEKLLPLGAIGEIYVSGAGLAEGYLNKPELTNQKFIDNPFAEGEKLYKTGDLGKWLPNGTIEYAGRNDDQVKVRGFRIELGEIETVIKEHEAIEDAVVVVKEDSLGIKETVAFFVLKADSVSDSDDIKEFLEDKLPEYMIPSHFISLKEFPLTLNGKTDKKKLLQNKSLTENVSRNYLAPRDETESKLAALWEEVLEIDKVGVLDDFFKIGGHSLKATYLITRIKAEFNAKLDLISIFNNATLGEMAAEIKKAQLVNAEVVITDDFENISL</sequence>
<dbReference type="Gene3D" id="3.30.300.30">
    <property type="match status" value="2"/>
</dbReference>
<dbReference type="InterPro" id="IPR001242">
    <property type="entry name" value="Condensation_dom"/>
</dbReference>
<keyword evidence="4" id="KW-0597">Phosphoprotein</keyword>
<dbReference type="SUPFAM" id="SSF52777">
    <property type="entry name" value="CoA-dependent acyltransferases"/>
    <property type="match status" value="4"/>
</dbReference>
<dbReference type="Pfam" id="PF00550">
    <property type="entry name" value="PP-binding"/>
    <property type="match status" value="2"/>
</dbReference>
<dbReference type="FunFam" id="3.40.50.980:FF:000001">
    <property type="entry name" value="Non-ribosomal peptide synthetase"/>
    <property type="match status" value="1"/>
</dbReference>
<dbReference type="InterPro" id="IPR025110">
    <property type="entry name" value="AMP-bd_C"/>
</dbReference>
<evidence type="ECO:0000256" key="4">
    <source>
        <dbReference type="ARBA" id="ARBA00022553"/>
    </source>
</evidence>
<dbReference type="InterPro" id="IPR044894">
    <property type="entry name" value="TubC_N_sf"/>
</dbReference>
<dbReference type="FunFam" id="3.30.300.30:FF:000015">
    <property type="entry name" value="Nonribosomal peptide synthase SidD"/>
    <property type="match status" value="1"/>
</dbReference>
<comment type="caution">
    <text evidence="6">The sequence shown here is derived from an EMBL/GenBank/DDBJ whole genome shotgun (WGS) entry which is preliminary data.</text>
</comment>
<dbReference type="GO" id="GO:0003824">
    <property type="term" value="F:catalytic activity"/>
    <property type="evidence" value="ECO:0007669"/>
    <property type="project" value="InterPro"/>
</dbReference>
<evidence type="ECO:0000313" key="7">
    <source>
        <dbReference type="EMBL" id="OXB21432.1"/>
    </source>
</evidence>
<name>A0A1S1IZW7_9FLAO</name>
<dbReference type="FunFam" id="3.40.50.12780:FF:000012">
    <property type="entry name" value="Non-ribosomal peptide synthetase"/>
    <property type="match status" value="2"/>
</dbReference>
<dbReference type="PROSITE" id="PS00455">
    <property type="entry name" value="AMP_BINDING"/>
    <property type="match status" value="2"/>
</dbReference>
<dbReference type="Gene3D" id="2.30.38.10">
    <property type="entry name" value="Luciferase, Domain 3"/>
    <property type="match status" value="2"/>
</dbReference>
<dbReference type="InterPro" id="IPR009081">
    <property type="entry name" value="PP-bd_ACP"/>
</dbReference>
<dbReference type="Gene3D" id="1.10.1200.10">
    <property type="entry name" value="ACP-like"/>
    <property type="match status" value="2"/>
</dbReference>
<evidence type="ECO:0000256" key="3">
    <source>
        <dbReference type="ARBA" id="ARBA00022450"/>
    </source>
</evidence>
<evidence type="ECO:0000313" key="6">
    <source>
        <dbReference type="EMBL" id="OHT43128.1"/>
    </source>
</evidence>
<dbReference type="Proteomes" id="UP000198319">
    <property type="component" value="Unassembled WGS sequence"/>
</dbReference>
<dbReference type="FunFam" id="2.30.38.10:FF:000001">
    <property type="entry name" value="Non-ribosomal peptide synthetase PvdI"/>
    <property type="match status" value="2"/>
</dbReference>
<dbReference type="FunFam" id="1.10.1200.10:FF:000005">
    <property type="entry name" value="Nonribosomal peptide synthetase 1"/>
    <property type="match status" value="2"/>
</dbReference>
<protein>
    <recommendedName>
        <fullName evidence="5">Carrier domain-containing protein</fullName>
    </recommendedName>
</protein>
<dbReference type="Gene3D" id="3.30.559.10">
    <property type="entry name" value="Chloramphenicol acetyltransferase-like domain"/>
    <property type="match status" value="2"/>
</dbReference>
<reference evidence="6" key="1">
    <citation type="submission" date="2016-09" db="EMBL/GenBank/DDBJ databases">
        <authorList>
            <person name="Capua I."/>
            <person name="De Benedictis P."/>
            <person name="Joannis T."/>
            <person name="Lombin L.H."/>
            <person name="Cattoli G."/>
        </authorList>
    </citation>
    <scope>NUCLEOTIDE SEQUENCE [LARGE SCALE GENOMIC DNA]</scope>
    <source>
        <strain evidence="6">MSU</strain>
    </source>
</reference>
<dbReference type="InterPro" id="IPR045851">
    <property type="entry name" value="AMP-bd_C_sf"/>
</dbReference>
<reference evidence="8" key="2">
    <citation type="submission" date="2016-09" db="EMBL/GenBank/DDBJ databases">
        <authorList>
            <person name="Chen S."/>
            <person name="Walker E."/>
        </authorList>
    </citation>
    <scope>NUCLEOTIDE SEQUENCE [LARGE SCALE GENOMIC DNA]</scope>
    <source>
        <strain evidence="8">MSU</strain>
    </source>
</reference>
<dbReference type="FunFam" id="3.30.300.30:FF:000010">
    <property type="entry name" value="Enterobactin synthetase component F"/>
    <property type="match status" value="1"/>
</dbReference>
<dbReference type="InterPro" id="IPR006162">
    <property type="entry name" value="Ppantetheine_attach_site"/>
</dbReference>